<keyword evidence="3" id="KW-1185">Reference proteome</keyword>
<accession>A0A7J9H651</accession>
<dbReference type="InterPro" id="IPR002156">
    <property type="entry name" value="RNaseH_domain"/>
</dbReference>
<proteinExistence type="predicted"/>
<feature type="domain" description="RNase H type-1" evidence="1">
    <location>
        <begin position="57"/>
        <end position="124"/>
    </location>
</feature>
<dbReference type="OrthoDB" id="967869at2759"/>
<dbReference type="PANTHER" id="PTHR47074">
    <property type="entry name" value="BNAC02G40300D PROTEIN"/>
    <property type="match status" value="1"/>
</dbReference>
<sequence>MARNKLVHENLVQFETYLIQFIQSYIKEIDGVKKKLPVNPEQKENWKPPEGLNVKINFDAAFDRQKKRSCIGIVIRNSDGDILKSIIYENEHISTTFAAEALACVQVVRFRAESGFLRVEIERDAFQHASRQANLVAYSLAIEGLKYRENTHLNMIGPSVVVRVDANDRNGVTEDSRGMVEIGQQIMRVKSGIKEDEMGKEDGGSTQMELGA</sequence>
<feature type="non-terminal residue" evidence="2">
    <location>
        <position position="1"/>
    </location>
</feature>
<dbReference type="InterPro" id="IPR012337">
    <property type="entry name" value="RNaseH-like_sf"/>
</dbReference>
<name>A0A7J9H651_9ROSI</name>
<reference evidence="2 3" key="1">
    <citation type="journal article" date="2019" name="Genome Biol. Evol.">
        <title>Insights into the evolution of the New World diploid cottons (Gossypium, subgenus Houzingenia) based on genome sequencing.</title>
        <authorList>
            <person name="Grover C.E."/>
            <person name="Arick M.A. 2nd"/>
            <person name="Thrash A."/>
            <person name="Conover J.L."/>
            <person name="Sanders W.S."/>
            <person name="Peterson D.G."/>
            <person name="Frelichowski J.E."/>
            <person name="Scheffler J.A."/>
            <person name="Scheffler B.E."/>
            <person name="Wendel J.F."/>
        </authorList>
    </citation>
    <scope>NUCLEOTIDE SEQUENCE [LARGE SCALE GENOMIC DNA]</scope>
    <source>
        <strain evidence="2">0</strain>
        <tissue evidence="2">Leaf</tissue>
    </source>
</reference>
<dbReference type="InterPro" id="IPR044730">
    <property type="entry name" value="RNase_H-like_dom_plant"/>
</dbReference>
<dbReference type="InterPro" id="IPR052929">
    <property type="entry name" value="RNase_H-like_EbsB-rel"/>
</dbReference>
<evidence type="ECO:0000259" key="1">
    <source>
        <dbReference type="Pfam" id="PF13456"/>
    </source>
</evidence>
<dbReference type="GO" id="GO:0003676">
    <property type="term" value="F:nucleic acid binding"/>
    <property type="evidence" value="ECO:0007669"/>
    <property type="project" value="InterPro"/>
</dbReference>
<evidence type="ECO:0000313" key="3">
    <source>
        <dbReference type="Proteomes" id="UP000593560"/>
    </source>
</evidence>
<protein>
    <recommendedName>
        <fullName evidence="1">RNase H type-1 domain-containing protein</fullName>
    </recommendedName>
</protein>
<dbReference type="PANTHER" id="PTHR47074:SF61">
    <property type="entry name" value="RNASE H TYPE-1 DOMAIN-CONTAINING PROTEIN"/>
    <property type="match status" value="1"/>
</dbReference>
<dbReference type="CDD" id="cd06222">
    <property type="entry name" value="RNase_H_like"/>
    <property type="match status" value="1"/>
</dbReference>
<dbReference type="Pfam" id="PF13456">
    <property type="entry name" value="RVT_3"/>
    <property type="match status" value="1"/>
</dbReference>
<dbReference type="InterPro" id="IPR036397">
    <property type="entry name" value="RNaseH_sf"/>
</dbReference>
<gene>
    <name evidence="2" type="ORF">Gohar_004406</name>
</gene>
<dbReference type="Gene3D" id="3.30.420.10">
    <property type="entry name" value="Ribonuclease H-like superfamily/Ribonuclease H"/>
    <property type="match status" value="1"/>
</dbReference>
<dbReference type="Proteomes" id="UP000593560">
    <property type="component" value="Unassembled WGS sequence"/>
</dbReference>
<dbReference type="AlphaFoldDB" id="A0A7J9H651"/>
<evidence type="ECO:0000313" key="2">
    <source>
        <dbReference type="EMBL" id="MBA0804844.1"/>
    </source>
</evidence>
<dbReference type="SUPFAM" id="SSF53098">
    <property type="entry name" value="Ribonuclease H-like"/>
    <property type="match status" value="1"/>
</dbReference>
<comment type="caution">
    <text evidence="2">The sequence shown here is derived from an EMBL/GenBank/DDBJ whole genome shotgun (WGS) entry which is preliminary data.</text>
</comment>
<organism evidence="2 3">
    <name type="scientific">Gossypium harknessii</name>
    <dbReference type="NCBI Taxonomy" id="34285"/>
    <lineage>
        <taxon>Eukaryota</taxon>
        <taxon>Viridiplantae</taxon>
        <taxon>Streptophyta</taxon>
        <taxon>Embryophyta</taxon>
        <taxon>Tracheophyta</taxon>
        <taxon>Spermatophyta</taxon>
        <taxon>Magnoliopsida</taxon>
        <taxon>eudicotyledons</taxon>
        <taxon>Gunneridae</taxon>
        <taxon>Pentapetalae</taxon>
        <taxon>rosids</taxon>
        <taxon>malvids</taxon>
        <taxon>Malvales</taxon>
        <taxon>Malvaceae</taxon>
        <taxon>Malvoideae</taxon>
        <taxon>Gossypium</taxon>
    </lineage>
</organism>
<dbReference type="GO" id="GO:0004523">
    <property type="term" value="F:RNA-DNA hybrid ribonuclease activity"/>
    <property type="evidence" value="ECO:0007669"/>
    <property type="project" value="InterPro"/>
</dbReference>
<dbReference type="EMBL" id="JABFAD010000008">
    <property type="protein sequence ID" value="MBA0804844.1"/>
    <property type="molecule type" value="Genomic_DNA"/>
</dbReference>